<evidence type="ECO:0000313" key="2">
    <source>
        <dbReference type="Proteomes" id="UP000887567"/>
    </source>
</evidence>
<evidence type="ECO:0000313" key="1">
    <source>
        <dbReference type="EnsemblMetazoa" id="XP_020898653.2"/>
    </source>
</evidence>
<dbReference type="EnsemblMetazoa" id="XM_021042994.2">
    <property type="protein sequence ID" value="XP_020898653.2"/>
    <property type="gene ID" value="LOC110237412"/>
</dbReference>
<proteinExistence type="predicted"/>
<dbReference type="GeneID" id="110237412"/>
<keyword evidence="2" id="KW-1185">Reference proteome</keyword>
<name>A0A913X4Z3_EXADI</name>
<organism evidence="1 2">
    <name type="scientific">Exaiptasia diaphana</name>
    <name type="common">Tropical sea anemone</name>
    <name type="synonym">Aiptasia pulchella</name>
    <dbReference type="NCBI Taxonomy" id="2652724"/>
    <lineage>
        <taxon>Eukaryota</taxon>
        <taxon>Metazoa</taxon>
        <taxon>Cnidaria</taxon>
        <taxon>Anthozoa</taxon>
        <taxon>Hexacorallia</taxon>
        <taxon>Actiniaria</taxon>
        <taxon>Aiptasiidae</taxon>
        <taxon>Exaiptasia</taxon>
    </lineage>
</organism>
<accession>A0A913X4Z3</accession>
<dbReference type="RefSeq" id="XP_020898653.2">
    <property type="nucleotide sequence ID" value="XM_021042994.2"/>
</dbReference>
<dbReference type="KEGG" id="epa:110237412"/>
<sequence length="121" mass="14149">MVKLLLTFIRPLEYAIADEKQPGAIGNLSKELLELRNDLKKFMDIAKDLHSRITGKPFPYQLNSVVTRASLNKKVNFYKKLVNNKMPVDNLRNWKTLDEIKYKLINELLREVYNTKDALNL</sequence>
<reference evidence="1" key="1">
    <citation type="submission" date="2022-11" db="UniProtKB">
        <authorList>
            <consortium name="EnsemblMetazoa"/>
        </authorList>
    </citation>
    <scope>IDENTIFICATION</scope>
</reference>
<protein>
    <submittedName>
        <fullName evidence="1">Uncharacterized protein</fullName>
    </submittedName>
</protein>
<dbReference type="Proteomes" id="UP000887567">
    <property type="component" value="Unplaced"/>
</dbReference>
<dbReference type="AlphaFoldDB" id="A0A913X4Z3"/>